<keyword evidence="6" id="KW-0436">Ligase</keyword>
<keyword evidence="2 4" id="KW-0547">Nucleotide-binding</keyword>
<dbReference type="NCBIfam" id="TIGR00768">
    <property type="entry name" value="rimK_fam"/>
    <property type="match status" value="1"/>
</dbReference>
<dbReference type="Gene3D" id="3.30.470.20">
    <property type="entry name" value="ATP-grasp fold, B domain"/>
    <property type="match status" value="1"/>
</dbReference>
<dbReference type="STRING" id="407036.SAMN05216243_3050"/>
<dbReference type="RefSeq" id="WP_093215962.1">
    <property type="nucleotide sequence ID" value="NZ_FNFL01000006.1"/>
</dbReference>
<dbReference type="EMBL" id="FNFL01000006">
    <property type="protein sequence ID" value="SDK41166.1"/>
    <property type="molecule type" value="Genomic_DNA"/>
</dbReference>
<evidence type="ECO:0000259" key="5">
    <source>
        <dbReference type="PROSITE" id="PS50975"/>
    </source>
</evidence>
<evidence type="ECO:0000256" key="4">
    <source>
        <dbReference type="PROSITE-ProRule" id="PRU00409"/>
    </source>
</evidence>
<dbReference type="InterPro" id="IPR011761">
    <property type="entry name" value="ATP-grasp"/>
</dbReference>
<dbReference type="SUPFAM" id="SSF56059">
    <property type="entry name" value="Glutathione synthetase ATP-binding domain-like"/>
    <property type="match status" value="1"/>
</dbReference>
<keyword evidence="6" id="KW-0689">Ribosomal protein</keyword>
<dbReference type="OrthoDB" id="9786585at2"/>
<dbReference type="PANTHER" id="PTHR21621:SF0">
    <property type="entry name" value="BETA-CITRYLGLUTAMATE SYNTHASE B-RELATED"/>
    <property type="match status" value="1"/>
</dbReference>
<gene>
    <name evidence="6" type="ORF">SAMN05216243_3050</name>
</gene>
<keyword evidence="6" id="KW-0687">Ribonucleoprotein</keyword>
<dbReference type="GO" id="GO:0005524">
    <property type="term" value="F:ATP binding"/>
    <property type="evidence" value="ECO:0007669"/>
    <property type="project" value="UniProtKB-UniRule"/>
</dbReference>
<reference evidence="6 7" key="1">
    <citation type="submission" date="2016-10" db="EMBL/GenBank/DDBJ databases">
        <authorList>
            <person name="de Groot N.N."/>
        </authorList>
    </citation>
    <scope>NUCLEOTIDE SEQUENCE [LARGE SCALE GENOMIC DNA]</scope>
    <source>
        <strain evidence="6 7">CGMCC 1.6502</strain>
    </source>
</reference>
<name>A0A1G9BNY9_9BACI</name>
<evidence type="ECO:0000256" key="3">
    <source>
        <dbReference type="ARBA" id="ARBA00022840"/>
    </source>
</evidence>
<evidence type="ECO:0000256" key="1">
    <source>
        <dbReference type="ARBA" id="ARBA00022723"/>
    </source>
</evidence>
<dbReference type="PANTHER" id="PTHR21621">
    <property type="entry name" value="RIBOSOMAL PROTEIN S6 MODIFICATION PROTEIN"/>
    <property type="match status" value="1"/>
</dbReference>
<dbReference type="Gene3D" id="3.40.50.20">
    <property type="match status" value="1"/>
</dbReference>
<dbReference type="GO" id="GO:0005840">
    <property type="term" value="C:ribosome"/>
    <property type="evidence" value="ECO:0007669"/>
    <property type="project" value="UniProtKB-KW"/>
</dbReference>
<dbReference type="GO" id="GO:0046872">
    <property type="term" value="F:metal ion binding"/>
    <property type="evidence" value="ECO:0007669"/>
    <property type="project" value="UniProtKB-KW"/>
</dbReference>
<dbReference type="Pfam" id="PF08443">
    <property type="entry name" value="RimK"/>
    <property type="match status" value="1"/>
</dbReference>
<protein>
    <submittedName>
        <fullName evidence="6">Ribosomal protein S6--L-glutamate ligase/gamma-F420-2:alpha-L-glutamate ligase</fullName>
    </submittedName>
</protein>
<evidence type="ECO:0000313" key="7">
    <source>
        <dbReference type="Proteomes" id="UP000198694"/>
    </source>
</evidence>
<dbReference type="InterPro" id="IPR013651">
    <property type="entry name" value="ATP-grasp_RimK-type"/>
</dbReference>
<accession>A0A1G9BNY9</accession>
<dbReference type="PROSITE" id="PS50975">
    <property type="entry name" value="ATP_GRASP"/>
    <property type="match status" value="1"/>
</dbReference>
<organism evidence="6 7">
    <name type="scientific">Sediminibacillus albus</name>
    <dbReference type="NCBI Taxonomy" id="407036"/>
    <lineage>
        <taxon>Bacteria</taxon>
        <taxon>Bacillati</taxon>
        <taxon>Bacillota</taxon>
        <taxon>Bacilli</taxon>
        <taxon>Bacillales</taxon>
        <taxon>Bacillaceae</taxon>
        <taxon>Sediminibacillus</taxon>
    </lineage>
</organism>
<dbReference type="GO" id="GO:0016879">
    <property type="term" value="F:ligase activity, forming carbon-nitrogen bonds"/>
    <property type="evidence" value="ECO:0007669"/>
    <property type="project" value="TreeGrafter"/>
</dbReference>
<feature type="domain" description="ATP-grasp" evidence="5">
    <location>
        <begin position="104"/>
        <end position="293"/>
    </location>
</feature>
<evidence type="ECO:0000256" key="2">
    <source>
        <dbReference type="ARBA" id="ARBA00022741"/>
    </source>
</evidence>
<keyword evidence="1" id="KW-0479">Metal-binding</keyword>
<dbReference type="Proteomes" id="UP000198694">
    <property type="component" value="Unassembled WGS sequence"/>
</dbReference>
<evidence type="ECO:0000313" key="6">
    <source>
        <dbReference type="EMBL" id="SDK41166.1"/>
    </source>
</evidence>
<dbReference type="InterPro" id="IPR004666">
    <property type="entry name" value="Rp_bS6_RimK/Lys_biosynth_LsyX"/>
</dbReference>
<keyword evidence="7" id="KW-1185">Reference proteome</keyword>
<keyword evidence="3 4" id="KW-0067">ATP-binding</keyword>
<dbReference type="AlphaFoldDB" id="A0A1G9BNY9"/>
<dbReference type="GO" id="GO:0005737">
    <property type="term" value="C:cytoplasm"/>
    <property type="evidence" value="ECO:0007669"/>
    <property type="project" value="TreeGrafter"/>
</dbReference>
<sequence>MVKFGWVIYNGHLPGNKFKDFAEWIQEAAAKRDINMSIIKNNHLIPTLSQEGGTITSLSGGPKPDFVVFGDKDILLAKQLELTGIPVFNSAEAIAVSDDKAAAYQILANEKLPIPETLISPKVFPGSTAIEQDSFLQAGKILDFPLIIKESFGSFGEQVYLVHSSGEMLEKIKEIGDKPFVLQKFISSSFGKDLRLNVVGSKVVAAMKRTSHSDFRANVSAGGEMESYQPNSEESQLAIEATKAIGADFAGVDLLFGPENKPLICEVNSNAHIKNIYNCTKINVADHIIDYIIDKLSK</sequence>
<proteinExistence type="predicted"/>